<organism evidence="1 2">
    <name type="scientific">Pseudomonas putida</name>
    <name type="common">Arthrobacter siderocapsulatus</name>
    <dbReference type="NCBI Taxonomy" id="303"/>
    <lineage>
        <taxon>Bacteria</taxon>
        <taxon>Pseudomonadati</taxon>
        <taxon>Pseudomonadota</taxon>
        <taxon>Gammaproteobacteria</taxon>
        <taxon>Pseudomonadales</taxon>
        <taxon>Pseudomonadaceae</taxon>
        <taxon>Pseudomonas</taxon>
    </lineage>
</organism>
<reference evidence="1" key="1">
    <citation type="submission" date="2020-12" db="EMBL/GenBank/DDBJ databases">
        <title>Enhanced detection system for hospital associated transmission using whole genome sequencing surveillance.</title>
        <authorList>
            <person name="Harrison L.H."/>
            <person name="Van Tyne D."/>
            <person name="Marsh J.W."/>
            <person name="Griffith M.P."/>
            <person name="Snyder D.J."/>
            <person name="Cooper V.S."/>
            <person name="Mustapha M."/>
        </authorList>
    </citation>
    <scope>NUCLEOTIDE SEQUENCE</scope>
    <source>
        <strain evidence="1">PSB00042</strain>
    </source>
</reference>
<gene>
    <name evidence="1" type="ORF">JEU22_02205</name>
</gene>
<name>A0A8I1JGD7_PSEPU</name>
<accession>A0A8I1JGD7</accession>
<comment type="caution">
    <text evidence="1">The sequence shown here is derived from an EMBL/GenBank/DDBJ whole genome shotgun (WGS) entry which is preliminary data.</text>
</comment>
<protein>
    <submittedName>
        <fullName evidence="1">Uncharacterized protein</fullName>
    </submittedName>
</protein>
<dbReference type="RefSeq" id="WP_198746320.1">
    <property type="nucleotide sequence ID" value="NZ_JAEHTE010000001.1"/>
</dbReference>
<evidence type="ECO:0000313" key="2">
    <source>
        <dbReference type="Proteomes" id="UP000637061"/>
    </source>
</evidence>
<dbReference type="Proteomes" id="UP000637061">
    <property type="component" value="Unassembled WGS sequence"/>
</dbReference>
<proteinExistence type="predicted"/>
<sequence>MEIVDGKGRPVPTVSGWYWARHKIFGWVITHLLILDGKAYVQDRGPTGWNDLIDQFEEWDKDPIPNRQG</sequence>
<dbReference type="EMBL" id="JAEHTE010000001">
    <property type="protein sequence ID" value="MBI6882712.1"/>
    <property type="molecule type" value="Genomic_DNA"/>
</dbReference>
<dbReference type="AlphaFoldDB" id="A0A8I1JGD7"/>
<evidence type="ECO:0000313" key="1">
    <source>
        <dbReference type="EMBL" id="MBI6882712.1"/>
    </source>
</evidence>